<feature type="signal peptide" evidence="1">
    <location>
        <begin position="1"/>
        <end position="19"/>
    </location>
</feature>
<accession>F2QXN7</accession>
<organism evidence="2 3">
    <name type="scientific">Komagataella phaffii (strain ATCC 76273 / CBS 7435 / CECT 11047 / NRRL Y-11430 / Wegner 21-1)</name>
    <name type="common">Yeast</name>
    <name type="synonym">Pichia pastoris</name>
    <dbReference type="NCBI Taxonomy" id="981350"/>
    <lineage>
        <taxon>Eukaryota</taxon>
        <taxon>Fungi</taxon>
        <taxon>Dikarya</taxon>
        <taxon>Ascomycota</taxon>
        <taxon>Saccharomycotina</taxon>
        <taxon>Pichiomycetes</taxon>
        <taxon>Pichiales</taxon>
        <taxon>Pichiaceae</taxon>
        <taxon>Komagataella</taxon>
    </lineage>
</organism>
<feature type="chain" id="PRO_5003284805" evidence="1">
    <location>
        <begin position="20"/>
        <end position="234"/>
    </location>
</feature>
<dbReference type="EMBL" id="FR839630">
    <property type="protein sequence ID" value="CCA40165.1"/>
    <property type="molecule type" value="Genomic_DNA"/>
</dbReference>
<protein>
    <submittedName>
        <fullName evidence="2">Uncharacterized protein</fullName>
    </submittedName>
</protein>
<sequence length="234" mass="25396">MNLFTILAWGFLYVPLVLGEGYYSLNFDARVPIALGILGSSYQKYTIMADRSLLGGSNIDLDVTFSGIIELLTNRVHIVVSLPDADGRVSVYDMYSGTSLGYLSFVCSLTTCEVHAVSSSSGATTWTLDGNQLIPTSPSTVYACYRSLVGLLAQYTLNDRTSITAQCEQTNLYVELAIPAFPETTAVWTGTYTTWTTDESGSVIEQMPTPSADTTTTWTGTYTTWTTDADGSDH</sequence>
<proteinExistence type="predicted"/>
<dbReference type="AlphaFoldDB" id="F2QXN7"/>
<evidence type="ECO:0000256" key="1">
    <source>
        <dbReference type="SAM" id="SignalP"/>
    </source>
</evidence>
<dbReference type="Proteomes" id="UP000006853">
    <property type="component" value="Chromosome 3"/>
</dbReference>
<keyword evidence="3" id="KW-1185">Reference proteome</keyword>
<dbReference type="HOGENOM" id="CLU_1185400_0_0_1"/>
<reference evidence="2 3" key="3">
    <citation type="journal article" date="2016" name="FEMS Yeast Res.">
        <title>Curation of the genome annotation of Pichia pastoris (Komagataella phaffii) CBS7435 from gene level to protein function.</title>
        <authorList>
            <person name="Valli M."/>
            <person name="Tatto N.E."/>
            <person name="Peymann A."/>
            <person name="Gruber C."/>
            <person name="Landes N."/>
            <person name="Ekker H."/>
            <person name="Thallinger G.G."/>
            <person name="Mattanovich D."/>
            <person name="Gasser B."/>
            <person name="Graf A.B."/>
        </authorList>
    </citation>
    <scope>GENOME REANNOTATION</scope>
    <source>
        <strain evidence="2 3">ATCC 76273 / CBS 7435 / CECT 11047 / NRRL Y-11430 / Wegner 21-1</strain>
    </source>
</reference>
<keyword evidence="1" id="KW-0732">Signal</keyword>
<reference key="2">
    <citation type="submission" date="2011-04" db="EMBL/GenBank/DDBJ databases">
        <title>High-quality genome sequence of Pichia pastoris CBS 7435.</title>
        <authorList>
            <person name="Kueberl A."/>
            <person name="Schneider J."/>
            <person name="Thallinger G.G."/>
            <person name="Anderl I."/>
            <person name="Wibberg D."/>
            <person name="Hajek T."/>
            <person name="Jaenicke S."/>
            <person name="Brinkrolf K."/>
            <person name="Goesmann A."/>
            <person name="Szczepanowski R."/>
            <person name="Puehler A."/>
            <person name="Schwab H."/>
            <person name="Glieder A."/>
            <person name="Pichler H."/>
        </authorList>
    </citation>
    <scope>NUCLEOTIDE SEQUENCE</scope>
    <source>
        <strain>CBS 7435</strain>
    </source>
</reference>
<gene>
    <name evidence="2" type="ordered locus">PP7435_Chr3-1225</name>
</gene>
<name>F2QXN7_KOMPC</name>
<evidence type="ECO:0000313" key="2">
    <source>
        <dbReference type="EMBL" id="CCA40165.1"/>
    </source>
</evidence>
<reference evidence="2 3" key="1">
    <citation type="journal article" date="2011" name="J. Biotechnol.">
        <title>High-quality genome sequence of Pichia pastoris CBS7435.</title>
        <authorList>
            <person name="Kuberl A."/>
            <person name="Schneider J."/>
            <person name="Thallinger G.G."/>
            <person name="Anderl I."/>
            <person name="Wibberg D."/>
            <person name="Hajek T."/>
            <person name="Jaenicke S."/>
            <person name="Brinkrolf K."/>
            <person name="Goesmann A."/>
            <person name="Szczepanowski R."/>
            <person name="Puhler A."/>
            <person name="Schwab H."/>
            <person name="Glieder A."/>
            <person name="Pichler H."/>
        </authorList>
    </citation>
    <scope>NUCLEOTIDE SEQUENCE [LARGE SCALE GENOMIC DNA]</scope>
    <source>
        <strain evidence="3">ATCC 76273 / CBS 7435 / CECT 11047 / NRRL Y-11430 / Wegner 21-1</strain>
    </source>
</reference>
<evidence type="ECO:0000313" key="3">
    <source>
        <dbReference type="Proteomes" id="UP000006853"/>
    </source>
</evidence>